<feature type="transmembrane region" description="Helical" evidence="1">
    <location>
        <begin position="81"/>
        <end position="99"/>
    </location>
</feature>
<keyword evidence="3" id="KW-1185">Reference proteome</keyword>
<sequence>MRHGRFKIQSLLFGLPAFTLIGSTVTLTRTTLQKNFEAARNLAISANTIKSLMFKSHENAAQYFNEERLSAGADSARMLDVLLLGSGLFNGAMMVAAMAKCSSRRGDRASRSAIAWMPRRWH</sequence>
<dbReference type="RefSeq" id="WP_277567830.1">
    <property type="nucleotide sequence ID" value="NZ_JAPDHZ010000006.1"/>
</dbReference>
<dbReference type="EMBL" id="JAPDHZ010000006">
    <property type="protein sequence ID" value="MDG0794054.1"/>
    <property type="molecule type" value="Genomic_DNA"/>
</dbReference>
<protein>
    <submittedName>
        <fullName evidence="2">Uncharacterized protein</fullName>
    </submittedName>
</protein>
<keyword evidence="1" id="KW-1133">Transmembrane helix</keyword>
<accession>A0A9X4KKQ0</accession>
<gene>
    <name evidence="2" type="ORF">OMP38_26925</name>
</gene>
<evidence type="ECO:0000313" key="3">
    <source>
        <dbReference type="Proteomes" id="UP001153387"/>
    </source>
</evidence>
<comment type="caution">
    <text evidence="2">The sequence shown here is derived from an EMBL/GenBank/DDBJ whole genome shotgun (WGS) entry which is preliminary data.</text>
</comment>
<evidence type="ECO:0000313" key="2">
    <source>
        <dbReference type="EMBL" id="MDG0794054.1"/>
    </source>
</evidence>
<reference evidence="2 3" key="1">
    <citation type="submission" date="2022-10" db="EMBL/GenBank/DDBJ databases">
        <title>Comparative genomic analysis of Cohnella hashimotonis sp. nov., isolated from the International Space Station.</title>
        <authorList>
            <person name="Simpson A."/>
            <person name="Venkateswaran K."/>
        </authorList>
    </citation>
    <scope>NUCLEOTIDE SEQUENCE [LARGE SCALE GENOMIC DNA]</scope>
    <source>
        <strain evidence="2 3">DSM 18997</strain>
    </source>
</reference>
<organism evidence="2 3">
    <name type="scientific">Cohnella ginsengisoli</name>
    <dbReference type="NCBI Taxonomy" id="425004"/>
    <lineage>
        <taxon>Bacteria</taxon>
        <taxon>Bacillati</taxon>
        <taxon>Bacillota</taxon>
        <taxon>Bacilli</taxon>
        <taxon>Bacillales</taxon>
        <taxon>Paenibacillaceae</taxon>
        <taxon>Cohnella</taxon>
    </lineage>
</organism>
<dbReference type="AlphaFoldDB" id="A0A9X4KKQ0"/>
<proteinExistence type="predicted"/>
<dbReference type="Proteomes" id="UP001153387">
    <property type="component" value="Unassembled WGS sequence"/>
</dbReference>
<keyword evidence="1" id="KW-0812">Transmembrane</keyword>
<keyword evidence="1" id="KW-0472">Membrane</keyword>
<name>A0A9X4KKQ0_9BACL</name>
<evidence type="ECO:0000256" key="1">
    <source>
        <dbReference type="SAM" id="Phobius"/>
    </source>
</evidence>